<dbReference type="Proteomes" id="UP000093482">
    <property type="component" value="Unassembled WGS sequence"/>
</dbReference>
<keyword evidence="2" id="KW-1185">Reference proteome</keyword>
<sequence>MSIKDKYTKDKQVTHPTAGAAEAVIQTSVTTEETKPVKKEGKKATFILPEDLHYELKEAAVKLRCNMSDLVAESLRKTLDELKSK</sequence>
<evidence type="ECO:0000313" key="2">
    <source>
        <dbReference type="Proteomes" id="UP000093482"/>
    </source>
</evidence>
<dbReference type="GO" id="GO:0006355">
    <property type="term" value="P:regulation of DNA-templated transcription"/>
    <property type="evidence" value="ECO:0007669"/>
    <property type="project" value="InterPro"/>
</dbReference>
<dbReference type="SUPFAM" id="SSF47598">
    <property type="entry name" value="Ribbon-helix-helix"/>
    <property type="match status" value="1"/>
</dbReference>
<dbReference type="EMBL" id="MATO01000072">
    <property type="protein sequence ID" value="OCS84863.1"/>
    <property type="molecule type" value="Genomic_DNA"/>
</dbReference>
<organism evidence="1 2">
    <name type="scientific">Caryophanon latum</name>
    <dbReference type="NCBI Taxonomy" id="33977"/>
    <lineage>
        <taxon>Bacteria</taxon>
        <taxon>Bacillati</taxon>
        <taxon>Bacillota</taxon>
        <taxon>Bacilli</taxon>
        <taxon>Bacillales</taxon>
        <taxon>Caryophanaceae</taxon>
        <taxon>Caryophanon</taxon>
    </lineage>
</organism>
<evidence type="ECO:0000313" key="1">
    <source>
        <dbReference type="EMBL" id="OCS84863.1"/>
    </source>
</evidence>
<gene>
    <name evidence="1" type="ORF">A6K76_15440</name>
</gene>
<dbReference type="RefSeq" id="WP_066466421.1">
    <property type="nucleotide sequence ID" value="NZ_MATO01000072.1"/>
</dbReference>
<dbReference type="OrthoDB" id="2973491at2"/>
<reference evidence="1 2" key="1">
    <citation type="submission" date="2016-07" db="EMBL/GenBank/DDBJ databases">
        <title>Caryophanon latum genome sequencing.</title>
        <authorList>
            <person name="Verma A."/>
            <person name="Pal Y."/>
            <person name="Krishnamurthi S."/>
        </authorList>
    </citation>
    <scope>NUCLEOTIDE SEQUENCE [LARGE SCALE GENOMIC DNA]</scope>
    <source>
        <strain evidence="1 2">DSM 14151</strain>
    </source>
</reference>
<protein>
    <submittedName>
        <fullName evidence="1">Uncharacterized protein</fullName>
    </submittedName>
</protein>
<dbReference type="InterPro" id="IPR010985">
    <property type="entry name" value="Ribbon_hlx_hlx"/>
</dbReference>
<name>A0A1C0YCK0_9BACL</name>
<proteinExistence type="predicted"/>
<comment type="caution">
    <text evidence="1">The sequence shown here is derived from an EMBL/GenBank/DDBJ whole genome shotgun (WGS) entry which is preliminary data.</text>
</comment>
<dbReference type="InterPro" id="IPR013321">
    <property type="entry name" value="Arc_rbn_hlx_hlx"/>
</dbReference>
<accession>A0A1C0YCK0</accession>
<dbReference type="Gene3D" id="1.10.1220.10">
    <property type="entry name" value="Met repressor-like"/>
    <property type="match status" value="1"/>
</dbReference>
<dbReference type="AlphaFoldDB" id="A0A1C0YCK0"/>